<dbReference type="InterPro" id="IPR016039">
    <property type="entry name" value="Thiolase-like"/>
</dbReference>
<dbReference type="Pfam" id="PF00109">
    <property type="entry name" value="ketoacyl-synt"/>
    <property type="match status" value="1"/>
</dbReference>
<evidence type="ECO:0000313" key="11">
    <source>
        <dbReference type="Proteomes" id="UP000183760"/>
    </source>
</evidence>
<dbReference type="InterPro" id="IPR014043">
    <property type="entry name" value="Acyl_transferase_dom"/>
</dbReference>
<evidence type="ECO:0000313" key="10">
    <source>
        <dbReference type="EMBL" id="SEU38579.1"/>
    </source>
</evidence>
<evidence type="ECO:0000259" key="8">
    <source>
        <dbReference type="PROSITE" id="PS52004"/>
    </source>
</evidence>
<dbReference type="InterPro" id="IPR014031">
    <property type="entry name" value="Ketoacyl_synth_C"/>
</dbReference>
<dbReference type="InterPro" id="IPR036736">
    <property type="entry name" value="ACP-like_sf"/>
</dbReference>
<evidence type="ECO:0000256" key="3">
    <source>
        <dbReference type="ARBA" id="ARBA00022679"/>
    </source>
</evidence>
<dbReference type="InterPro" id="IPR013154">
    <property type="entry name" value="ADH-like_N"/>
</dbReference>
<comment type="caution">
    <text evidence="10">The sequence shown here is derived from an EMBL/GenBank/DDBJ whole genome shotgun (WGS) entry which is preliminary data.</text>
</comment>
<dbReference type="InterPro" id="IPR011032">
    <property type="entry name" value="GroES-like_sf"/>
</dbReference>
<evidence type="ECO:0000256" key="6">
    <source>
        <dbReference type="SAM" id="MobiDB-lite"/>
    </source>
</evidence>
<dbReference type="InterPro" id="IPR009081">
    <property type="entry name" value="PP-bd_ACP"/>
</dbReference>
<keyword evidence="1" id="KW-0596">Phosphopantetheine</keyword>
<dbReference type="InterPro" id="IPR050091">
    <property type="entry name" value="PKS_NRPS_Biosynth_Enz"/>
</dbReference>
<evidence type="ECO:0000256" key="5">
    <source>
        <dbReference type="PROSITE-ProRule" id="PRU01363"/>
    </source>
</evidence>
<dbReference type="InterPro" id="IPR014030">
    <property type="entry name" value="Ketoacyl_synth_N"/>
</dbReference>
<dbReference type="Pfam" id="PF16197">
    <property type="entry name" value="KAsynt_C_assoc"/>
    <property type="match status" value="1"/>
</dbReference>
<evidence type="ECO:0000259" key="7">
    <source>
        <dbReference type="PROSITE" id="PS50075"/>
    </source>
</evidence>
<dbReference type="InterPro" id="IPR020841">
    <property type="entry name" value="PKS_Beta-ketoAc_synthase_dom"/>
</dbReference>
<dbReference type="InterPro" id="IPR049551">
    <property type="entry name" value="PKS_DH_C"/>
</dbReference>
<dbReference type="Gene3D" id="3.10.129.110">
    <property type="entry name" value="Polyketide synthase dehydratase"/>
    <property type="match status" value="1"/>
</dbReference>
<dbReference type="InterPro" id="IPR042104">
    <property type="entry name" value="PKS_dehydratase_sf"/>
</dbReference>
<feature type="domain" description="Carrier" evidence="7">
    <location>
        <begin position="7"/>
        <end position="82"/>
    </location>
</feature>
<dbReference type="Gene3D" id="3.40.47.10">
    <property type="match status" value="1"/>
</dbReference>
<dbReference type="PANTHER" id="PTHR43775">
    <property type="entry name" value="FATTY ACID SYNTHASE"/>
    <property type="match status" value="1"/>
</dbReference>
<sequence>MTAESSMSEQAIQAWLVARITALLGLETLDPQERLSRYGLDSVKVVALMTELSGVLGRPVSPLLFWRHPSIHALSAALSGRAETESRPAATTSASRPVDEPIAVVGLACRMPGAPDVASFWRRLCEGYDAMREVPVERWDIDAYHDTELQAPGKMVARRASFVDGVQGFDPLFFGISPREAAEMDPQQRLMLELAWEVLEDAGVPAAGLRDSSTGVFVGAIWHDYAVLHQNACAAVTPHTATGQALNIVANRISYALGLRGPSVTLDTACSSSLVAAHLACQSLRAGECRLALVGGVNLLLAPETSVALTKFGGLSPDGASKAFAADANGFARGEGAGMVALMPLSAAQAAGVPIYCVIRGGAVNNNGFGNGLTAPSAAAQESLLRDAYARAGVTPSRVHYVETHGPGTALGDPIEAGALGTVLGEGRDAERALLIGSVKTNIGHLEGAAGIAGLLKVVLALSHRRVPPNLHFDAPNPLIDFGTLRLKVPERLSPWPAEDEKALAGVSAFGWGGTNCHLVLEEAPGSRAELLPLAAADAASLRAEVEKVAARAEDTASLETLAELCQPWARDVGEGSHRVAFTARSRAELAQEARAFLAGQERVGLVVGQGERPAPRIAFVCTPQGSQWDGMGRELLHREPVFRAKVEALDAAFRPLAGWSLVEALVTPHPRAEDADVVQPLLFAVQVGLAALWRSWGVEPEVVVGHSLGEVVAACITGALSTEDSVWLVHHYSRLQQRTAGRSGMALVGLPGVEVEVLLTPLEGRVVVAGYNDPSTTVVSGEAGALDALLADLSSHGVFCSRIPVNVAAHSPEMDAIREDLDAAFARMKPRMSAPRWVSTVTVEELEGASLEASYWSHNLRQPVRFTQAVEKLAAEGIDTFVELSAHPVMRRSLEQALARTERMALTVASMRRDDARGGLLDALGTLYAWGVSVRWPGTPMMDDAVLLPLSARTPRALTDLARSLVPHCDSASSTSLADIAATLALHRSPLDQRLALVARDVAGAREGLEAFLRQEPRPGLVVGQGPASSRTPVVFVFPGQGSQWVGMGRELLRSEPVFRAAVEDCDAALKAFVDWSLLEVLASSDAGWLERIDVVQPALFSMQVGLARLWRSWGITPDAVVGHSMGEVAAAHVAGALSLEDAARIICRRSRLLLRTSGQGAMAVTELSLDEAREVLRGVEDRLSVAASNSPRSTVLSGDPQALQQVLETLTQRQVFCRPVKVNVASHSPQMEPLRAELLELLDGLSPRASEVALHSTVLGRVAEGTELTPAYWVRNLRDPVLLSQVVESLVATGHGLFVEVSAHPVLLPSIEQTLAHLGKPGTVLPSLRREQPERVVMLESLGRLYTEGREVSWRAVTPVEGRQVSLPTYPWQRDRYWFQPGAAGASRSVGQGHAVLGVSRRSSLRPGARFWDVDVAVEKLPYLKDHRVQGTVVLPAAAYLDWALAAAREGLGEGTWALEDVRIDEALALPEEGSRPTQLVLTSESAQGASFKVSSFVPVSGESAEVWTVHASGAVRPLATGAAPSAMSLDEVRRRCTQVREGSAHYGEMEERGLSYGPTFQGLREVWRRDGEALGRLEVPEALGAVRGLHPAMLDASLQVLLEAFPSGGGTHVPVRVRRFAVSRAGAPVRWAHARLSEPVAGEKTRQGDVWLLDAEGLPVAEVRGMVLAPLSGQRDARLVAQDRALFEMAWHRVDAPATTQSAGAPWLVLMDGQGHGAALVNQLEARGGTCVKVEAGTEFRKLGARHFQVAPGSREHLQRLLTEAFSEGESCGGVVYLWALEASEVEVSGARASDEAERLCGGALHLVQELTRAGWRTAPRLWLVTKGAQAVGGEARVSAVQGSLWGLGRVVSHEHPELRCTCVDVEELSSDASASLLTAELLAGAKDEQVALRTQGRHAARLARRLPVDASRESAEPRLPVEGRAFRVEIPTPGVLDRLVARVAERRLPGRGEVEVQVEAAALNFIDVMKAMGIYPGLPPGPVSLGGECAGRVVSVGEGVTGLSVGQRVVAVAGGSLGSHVIADARFVRPCPQGMSAEDVSTVPLVFMTAWYALEHLGRLQEGERVLIHSAAGGLGLAAVQVAQARGAEIFATAGTPEKREFLRTLGIAHVMDSRTLAFADEVKRLTNGEGVDVVLNSLSGEAIPRGLELLGPDGRFLEVGKRDIYDGRALDLTPFRKSISYTAIDLAGLQERKPVLFARLLQEVMEQVESGALRPLPYQRFPVSRVADAFREMAQGRHTGKLVIGMEDPTLKVASARSGFRVRADGTYLVTGGLGGLGLSAAKWLVEHGARHLLLMGRSSPSETARKTLTELEALGARVVVAQADVADAEQLRAALARTRDGALPPLRGVLHCAGVLEDATLARLTPSHLRTVMAPKVRGAWNLHDLTRGESLDFFVLYSSVASLLGLPGQGNYAAANAAMDSLAHHRRAVGLPATSVNWGPFSDVGLAAAQSNRGERLAYQGMASFVAREGEELLQRLLDEGATQAAAVRLDVRQWLEFFPSVAPLRVWSELSAEGRGEVARPGSDFLGTLKQAEPGARLEMLESHLRERIAQVLRLEPSRVGRADPFRALGLDSLMSLELRNRVEASLGLKLSATLLWTHSTLGALSVHLLERLELAPVRESSTPTPSKENQERPADESAAELAALSDEHLLDLFDDALTALENES</sequence>
<feature type="active site" description="Proton acceptor; for dehydratase activity" evidence="5">
    <location>
        <position position="1429"/>
    </location>
</feature>
<dbReference type="InterPro" id="IPR006162">
    <property type="entry name" value="Ppantetheine_attach_site"/>
</dbReference>
<dbReference type="InterPro" id="IPR020806">
    <property type="entry name" value="PKS_PP-bd"/>
</dbReference>
<dbReference type="InterPro" id="IPR020843">
    <property type="entry name" value="ER"/>
</dbReference>
<dbReference type="RefSeq" id="WP_074958388.1">
    <property type="nucleotide sequence ID" value="NZ_BJXR01000072.1"/>
</dbReference>
<dbReference type="SMART" id="SM01294">
    <property type="entry name" value="PKS_PP_betabranch"/>
    <property type="match status" value="1"/>
</dbReference>
<dbReference type="InterPro" id="IPR020807">
    <property type="entry name" value="PKS_DH"/>
</dbReference>
<name>A0ABY1CW57_MYXFU</name>
<keyword evidence="2" id="KW-0597">Phosphoprotein</keyword>
<feature type="domain" description="Ketosynthase family 3 (KS3)" evidence="8">
    <location>
        <begin position="99"/>
        <end position="523"/>
    </location>
</feature>
<feature type="active site" description="Proton donor; for dehydratase activity" evidence="5">
    <location>
        <position position="1598"/>
    </location>
</feature>
<dbReference type="InterPro" id="IPR016036">
    <property type="entry name" value="Malonyl_transacylase_ACP-bd"/>
</dbReference>
<dbReference type="Pfam" id="PF21089">
    <property type="entry name" value="PKS_DH_N"/>
    <property type="match status" value="1"/>
</dbReference>
<feature type="domain" description="Carrier" evidence="7">
    <location>
        <begin position="2544"/>
        <end position="2621"/>
    </location>
</feature>
<dbReference type="SUPFAM" id="SSF51735">
    <property type="entry name" value="NAD(P)-binding Rossmann-fold domains"/>
    <property type="match status" value="3"/>
</dbReference>
<dbReference type="PROSITE" id="PS00012">
    <property type="entry name" value="PHOSPHOPANTETHEINE"/>
    <property type="match status" value="1"/>
</dbReference>
<keyword evidence="3" id="KW-0808">Transferase</keyword>
<dbReference type="InterPro" id="IPR032821">
    <property type="entry name" value="PKS_assoc"/>
</dbReference>
<dbReference type="Pfam" id="PF08659">
    <property type="entry name" value="KR"/>
    <property type="match status" value="1"/>
</dbReference>
<accession>A0ABY1CW57</accession>
<dbReference type="SUPFAM" id="SSF47336">
    <property type="entry name" value="ACP-like"/>
    <property type="match status" value="2"/>
</dbReference>
<feature type="region of interest" description="C-terminal hotdog fold" evidence="5">
    <location>
        <begin position="1540"/>
        <end position="1680"/>
    </location>
</feature>
<organism evidence="10 11">
    <name type="scientific">Myxococcus fulvus</name>
    <dbReference type="NCBI Taxonomy" id="33"/>
    <lineage>
        <taxon>Bacteria</taxon>
        <taxon>Pseudomonadati</taxon>
        <taxon>Myxococcota</taxon>
        <taxon>Myxococcia</taxon>
        <taxon>Myxococcales</taxon>
        <taxon>Cystobacterineae</taxon>
        <taxon>Myxococcaceae</taxon>
        <taxon>Myxococcus</taxon>
    </lineage>
</organism>
<dbReference type="SUPFAM" id="SSF53901">
    <property type="entry name" value="Thiolase-like"/>
    <property type="match status" value="1"/>
</dbReference>
<keyword evidence="4" id="KW-0511">Multifunctional enzyme</keyword>
<dbReference type="PROSITE" id="PS52004">
    <property type="entry name" value="KS3_2"/>
    <property type="match status" value="1"/>
</dbReference>
<dbReference type="SMART" id="SM00827">
    <property type="entry name" value="PKS_AT"/>
    <property type="match status" value="2"/>
</dbReference>
<dbReference type="EMBL" id="FOIB01000013">
    <property type="protein sequence ID" value="SEU38579.1"/>
    <property type="molecule type" value="Genomic_DNA"/>
</dbReference>
<dbReference type="Gene3D" id="3.90.180.10">
    <property type="entry name" value="Medium-chain alcohol dehydrogenases, catalytic domain"/>
    <property type="match status" value="1"/>
</dbReference>
<protein>
    <submittedName>
        <fullName evidence="10">Polyketide synthase 12/myxalamid-type polyketide synthase MxaF</fullName>
    </submittedName>
</protein>
<dbReference type="Pfam" id="PF14765">
    <property type="entry name" value="PS-DH"/>
    <property type="match status" value="1"/>
</dbReference>
<keyword evidence="11" id="KW-1185">Reference proteome</keyword>
<dbReference type="SMART" id="SM00825">
    <property type="entry name" value="PKS_KS"/>
    <property type="match status" value="1"/>
</dbReference>
<dbReference type="InterPro" id="IPR057326">
    <property type="entry name" value="KR_dom"/>
</dbReference>
<dbReference type="Pfam" id="PF22621">
    <property type="entry name" value="CurL-like_PKS_C"/>
    <property type="match status" value="1"/>
</dbReference>
<dbReference type="SUPFAM" id="SSF52151">
    <property type="entry name" value="FabD/lysophospholipase-like"/>
    <property type="match status" value="2"/>
</dbReference>
<dbReference type="InterPro" id="IPR013968">
    <property type="entry name" value="PKS_KR"/>
</dbReference>
<proteinExistence type="predicted"/>
<dbReference type="SMART" id="SM00823">
    <property type="entry name" value="PKS_PP"/>
    <property type="match status" value="2"/>
</dbReference>
<feature type="region of interest" description="Disordered" evidence="6">
    <location>
        <begin position="2626"/>
        <end position="2647"/>
    </location>
</feature>
<dbReference type="Pfam" id="PF00698">
    <property type="entry name" value="Acyl_transf_1"/>
    <property type="match status" value="2"/>
</dbReference>
<dbReference type="InterPro" id="IPR036291">
    <property type="entry name" value="NAD(P)-bd_dom_sf"/>
</dbReference>
<dbReference type="SMART" id="SM00822">
    <property type="entry name" value="PKS_KR"/>
    <property type="match status" value="1"/>
</dbReference>
<gene>
    <name evidence="10" type="ORF">SAMN05443572_113117</name>
</gene>
<dbReference type="Pfam" id="PF02801">
    <property type="entry name" value="Ketoacyl-synt_C"/>
    <property type="match status" value="1"/>
</dbReference>
<dbReference type="Gene3D" id="1.10.1200.10">
    <property type="entry name" value="ACP-like"/>
    <property type="match status" value="2"/>
</dbReference>
<feature type="region of interest" description="N-terminal hotdog fold" evidence="5">
    <location>
        <begin position="1396"/>
        <end position="1525"/>
    </location>
</feature>
<dbReference type="SUPFAM" id="SSF50129">
    <property type="entry name" value="GroES-like"/>
    <property type="match status" value="1"/>
</dbReference>
<dbReference type="SMART" id="SM00826">
    <property type="entry name" value="PKS_DH"/>
    <property type="match status" value="1"/>
</dbReference>
<dbReference type="InterPro" id="IPR049552">
    <property type="entry name" value="PKS_DH_N"/>
</dbReference>
<dbReference type="Gene3D" id="3.40.50.720">
    <property type="entry name" value="NAD(P)-binding Rossmann-like Domain"/>
    <property type="match status" value="3"/>
</dbReference>
<dbReference type="SUPFAM" id="SSF55048">
    <property type="entry name" value="Probable ACP-binding domain of malonyl-CoA ACP transacylase"/>
    <property type="match status" value="2"/>
</dbReference>
<dbReference type="Gene3D" id="3.40.366.10">
    <property type="entry name" value="Malonyl-Coenzyme A Acyl Carrier Protein, domain 2"/>
    <property type="match status" value="2"/>
</dbReference>
<dbReference type="PANTHER" id="PTHR43775:SF37">
    <property type="entry name" value="SI:DKEY-61P9.11"/>
    <property type="match status" value="1"/>
</dbReference>
<dbReference type="Pfam" id="PF08240">
    <property type="entry name" value="ADH_N"/>
    <property type="match status" value="1"/>
</dbReference>
<dbReference type="CDD" id="cd05195">
    <property type="entry name" value="enoyl_red"/>
    <property type="match status" value="1"/>
</dbReference>
<evidence type="ECO:0000256" key="1">
    <source>
        <dbReference type="ARBA" id="ARBA00022450"/>
    </source>
</evidence>
<dbReference type="Pfam" id="PF00550">
    <property type="entry name" value="PP-binding"/>
    <property type="match status" value="2"/>
</dbReference>
<dbReference type="SMART" id="SM00829">
    <property type="entry name" value="PKS_ER"/>
    <property type="match status" value="1"/>
</dbReference>
<dbReference type="InterPro" id="IPR001227">
    <property type="entry name" value="Ac_transferase_dom_sf"/>
</dbReference>
<dbReference type="CDD" id="cd00833">
    <property type="entry name" value="PKS"/>
    <property type="match status" value="1"/>
</dbReference>
<feature type="domain" description="PKS/mFAS DH" evidence="9">
    <location>
        <begin position="1396"/>
        <end position="1680"/>
    </location>
</feature>
<dbReference type="PROSITE" id="PS52019">
    <property type="entry name" value="PKS_MFAS_DH"/>
    <property type="match status" value="1"/>
</dbReference>
<dbReference type="InterPro" id="IPR016035">
    <property type="entry name" value="Acyl_Trfase/lysoPLipase"/>
</dbReference>
<evidence type="ECO:0000259" key="9">
    <source>
        <dbReference type="PROSITE" id="PS52019"/>
    </source>
</evidence>
<dbReference type="CDD" id="cd08955">
    <property type="entry name" value="KR_2_FAS_SDR_x"/>
    <property type="match status" value="1"/>
</dbReference>
<dbReference type="Proteomes" id="UP000183760">
    <property type="component" value="Unassembled WGS sequence"/>
</dbReference>
<dbReference type="Pfam" id="PF13602">
    <property type="entry name" value="ADH_zinc_N_2"/>
    <property type="match status" value="1"/>
</dbReference>
<evidence type="ECO:0000256" key="2">
    <source>
        <dbReference type="ARBA" id="ARBA00022553"/>
    </source>
</evidence>
<dbReference type="PROSITE" id="PS50075">
    <property type="entry name" value="CARRIER"/>
    <property type="match status" value="2"/>
</dbReference>
<reference evidence="10 11" key="1">
    <citation type="submission" date="2016-10" db="EMBL/GenBank/DDBJ databases">
        <authorList>
            <person name="Varghese N."/>
            <person name="Submissions S."/>
        </authorList>
    </citation>
    <scope>NUCLEOTIDE SEQUENCE [LARGE SCALE GENOMIC DNA]</scope>
    <source>
        <strain evidence="10 11">DSM 16525</strain>
    </source>
</reference>
<dbReference type="InterPro" id="IPR049900">
    <property type="entry name" value="PKS_mFAS_DH"/>
</dbReference>
<evidence type="ECO:0000256" key="4">
    <source>
        <dbReference type="ARBA" id="ARBA00023268"/>
    </source>
</evidence>
<dbReference type="Gene3D" id="3.30.70.3290">
    <property type="match status" value="2"/>
</dbReference>